<evidence type="ECO:0000256" key="1">
    <source>
        <dbReference type="ARBA" id="ARBA00004953"/>
    </source>
</evidence>
<dbReference type="Gene3D" id="3.30.950.10">
    <property type="entry name" value="Methyltransferase, Cobalt-precorrin-4 Transmethylase, Domain 2"/>
    <property type="match status" value="2"/>
</dbReference>
<dbReference type="Proteomes" id="UP000199086">
    <property type="component" value="Unassembled WGS sequence"/>
</dbReference>
<sequence length="507" mass="53443">MSGHLWGVGVGPGDPELITRKAARLIASADVVAYHSGPRGESIARTIAAELIPDGAVEELLRYPVTTGPSTHALGYYGQMADFYDECAERLAVHLAAGRDVVVLAEGDPLFYGSYMYLHDRLADRFPAEVVPGVPALAAATTAVGTGLARHEDVLTVLPGTLPVPELARRLADTQAAVIMKLGRTFPGVVEALRQAGMLERAWYVERASGAGQRVLRVTDVDPGSVPYMSMVLVPGPDTRADNAGRSAEVGMVPGGMVPGDPAPAELLVVGLGPGPDGWLTPEASAALAGVCHVVGYAPYVNRVPQRAGLQRHSSGNTVEVDRARFALDLARAGERVAVVSGGDAGVFGMAAAVFEAAEDPAYVDVPIRVLPGVTAAQAVAARAGAPLGADFALMSLSDRLKPWPVIEDRLRHISRADLVLALYNPRSSARPDQLFAARDILLEERDAETVVVIGRDVGRAEESLRVTTLGELDPATVDMKCLVMVGARSTRVTPGGQVWTPRFVED</sequence>
<accession>A0A1G6GF10</accession>
<dbReference type="GO" id="GO:0009236">
    <property type="term" value="P:cobalamin biosynthetic process"/>
    <property type="evidence" value="ECO:0007669"/>
    <property type="project" value="UniProtKB-UniPathway"/>
</dbReference>
<dbReference type="InterPro" id="IPR006363">
    <property type="entry name" value="Cbl_synth_CobJ/CibH_dom"/>
</dbReference>
<dbReference type="InterPro" id="IPR014777">
    <property type="entry name" value="4pyrrole_Mease_sub1"/>
</dbReference>
<dbReference type="RefSeq" id="WP_092606814.1">
    <property type="nucleotide sequence ID" value="NZ_FMYF01000002.1"/>
</dbReference>
<dbReference type="InterPro" id="IPR006364">
    <property type="entry name" value="CobI/CbiL/CobIJ_dom"/>
</dbReference>
<protein>
    <submittedName>
        <fullName evidence="9">Precorrin-2 C20-methyltransferase / precorrin-3B C17-methyltransferase</fullName>
    </submittedName>
</protein>
<name>A0A1G6GF10_9ACTN</name>
<dbReference type="GO" id="GO:0030788">
    <property type="term" value="F:precorrin-2 C20-methyltransferase activity"/>
    <property type="evidence" value="ECO:0007669"/>
    <property type="project" value="InterPro"/>
</dbReference>
<feature type="domain" description="Tetrapyrrole methylase" evidence="8">
    <location>
        <begin position="5"/>
        <end position="219"/>
    </location>
</feature>
<dbReference type="InterPro" id="IPR051810">
    <property type="entry name" value="Precorrin_MeTrfase"/>
</dbReference>
<keyword evidence="10" id="KW-1185">Reference proteome</keyword>
<dbReference type="Pfam" id="PF00590">
    <property type="entry name" value="TP_methylase"/>
    <property type="match status" value="2"/>
</dbReference>
<evidence type="ECO:0000256" key="4">
    <source>
        <dbReference type="ARBA" id="ARBA00022603"/>
    </source>
</evidence>
<dbReference type="AlphaFoldDB" id="A0A1G6GF10"/>
<feature type="domain" description="Tetrapyrrole methylase" evidence="8">
    <location>
        <begin position="267"/>
        <end position="474"/>
    </location>
</feature>
<comment type="pathway">
    <text evidence="1">Cofactor biosynthesis; adenosylcobalamin biosynthesis.</text>
</comment>
<dbReference type="Gene3D" id="3.40.1010.10">
    <property type="entry name" value="Cobalt-precorrin-4 Transmethylase, Domain 1"/>
    <property type="match status" value="2"/>
</dbReference>
<dbReference type="SUPFAM" id="SSF53790">
    <property type="entry name" value="Tetrapyrrole methylase"/>
    <property type="match status" value="2"/>
</dbReference>
<dbReference type="GO" id="GO:0032259">
    <property type="term" value="P:methylation"/>
    <property type="evidence" value="ECO:0007669"/>
    <property type="project" value="UniProtKB-KW"/>
</dbReference>
<evidence type="ECO:0000313" key="10">
    <source>
        <dbReference type="Proteomes" id="UP000199086"/>
    </source>
</evidence>
<dbReference type="CDD" id="cd11645">
    <property type="entry name" value="Precorrin_2_C20_MT"/>
    <property type="match status" value="1"/>
</dbReference>
<keyword evidence="6" id="KW-0949">S-adenosyl-L-methionine</keyword>
<dbReference type="NCBIfam" id="TIGR01466">
    <property type="entry name" value="cobJ_cbiH"/>
    <property type="match status" value="1"/>
</dbReference>
<reference evidence="9 10" key="1">
    <citation type="submission" date="2016-06" db="EMBL/GenBank/DDBJ databases">
        <authorList>
            <person name="Olsen C.W."/>
            <person name="Carey S."/>
            <person name="Hinshaw L."/>
            <person name="Karasin A.I."/>
        </authorList>
    </citation>
    <scope>NUCLEOTIDE SEQUENCE [LARGE SCALE GENOMIC DNA]</scope>
    <source>
        <strain evidence="9 10">LZ-22</strain>
    </source>
</reference>
<dbReference type="CDD" id="cd11646">
    <property type="entry name" value="Precorrin_3B_C17_MT"/>
    <property type="match status" value="1"/>
</dbReference>
<gene>
    <name evidence="9" type="ORF">GA0111570_102382</name>
</gene>
<dbReference type="InterPro" id="IPR000878">
    <property type="entry name" value="4pyrrol_Mease"/>
</dbReference>
<dbReference type="STRING" id="1577474.GA0111570_102382"/>
<keyword evidence="3" id="KW-0169">Cobalamin biosynthesis</keyword>
<evidence type="ECO:0000313" key="9">
    <source>
        <dbReference type="EMBL" id="SDB80591.1"/>
    </source>
</evidence>
<dbReference type="UniPathway" id="UPA00148"/>
<evidence type="ECO:0000256" key="3">
    <source>
        <dbReference type="ARBA" id="ARBA00022573"/>
    </source>
</evidence>
<dbReference type="PROSITE" id="PS00840">
    <property type="entry name" value="SUMT_2"/>
    <property type="match status" value="1"/>
</dbReference>
<dbReference type="EMBL" id="FMYF01000002">
    <property type="protein sequence ID" value="SDB80591.1"/>
    <property type="molecule type" value="Genomic_DNA"/>
</dbReference>
<keyword evidence="4 7" id="KW-0489">Methyltransferase</keyword>
<keyword evidence="5 7" id="KW-0808">Transferase</keyword>
<evidence type="ECO:0000256" key="7">
    <source>
        <dbReference type="RuleBase" id="RU003960"/>
    </source>
</evidence>
<dbReference type="InterPro" id="IPR012382">
    <property type="entry name" value="CobI/CbiL"/>
</dbReference>
<dbReference type="InterPro" id="IPR014776">
    <property type="entry name" value="4pyrrole_Mease_sub2"/>
</dbReference>
<evidence type="ECO:0000259" key="8">
    <source>
        <dbReference type="Pfam" id="PF00590"/>
    </source>
</evidence>
<evidence type="ECO:0000256" key="6">
    <source>
        <dbReference type="ARBA" id="ARBA00022691"/>
    </source>
</evidence>
<dbReference type="PANTHER" id="PTHR47036:SF1">
    <property type="entry name" value="COBALT-FACTOR III C(17)-METHYLTRANSFERASE-RELATED"/>
    <property type="match status" value="1"/>
</dbReference>
<proteinExistence type="inferred from homology"/>
<dbReference type="InterPro" id="IPR003043">
    <property type="entry name" value="Uropor_MeTrfase_CS"/>
</dbReference>
<dbReference type="NCBIfam" id="NF004647">
    <property type="entry name" value="PRK05990.1"/>
    <property type="match status" value="1"/>
</dbReference>
<dbReference type="PANTHER" id="PTHR47036">
    <property type="entry name" value="COBALT-FACTOR III C(17)-METHYLTRANSFERASE-RELATED"/>
    <property type="match status" value="1"/>
</dbReference>
<organism evidence="9 10">
    <name type="scientific">Raineyella antarctica</name>
    <dbReference type="NCBI Taxonomy" id="1577474"/>
    <lineage>
        <taxon>Bacteria</taxon>
        <taxon>Bacillati</taxon>
        <taxon>Actinomycetota</taxon>
        <taxon>Actinomycetes</taxon>
        <taxon>Propionibacteriales</taxon>
        <taxon>Propionibacteriaceae</taxon>
        <taxon>Raineyella</taxon>
    </lineage>
</organism>
<dbReference type="NCBIfam" id="TIGR01467">
    <property type="entry name" value="cobI_cbiL"/>
    <property type="match status" value="1"/>
</dbReference>
<evidence type="ECO:0000256" key="5">
    <source>
        <dbReference type="ARBA" id="ARBA00022679"/>
    </source>
</evidence>
<comment type="similarity">
    <text evidence="2 7">Belongs to the precorrin methyltransferase family.</text>
</comment>
<evidence type="ECO:0000256" key="2">
    <source>
        <dbReference type="ARBA" id="ARBA00005879"/>
    </source>
</evidence>
<dbReference type="InterPro" id="IPR035996">
    <property type="entry name" value="4pyrrol_Methylase_sf"/>
</dbReference>
<dbReference type="OrthoDB" id="9804789at2"/>